<feature type="compositionally biased region" description="Polar residues" evidence="10">
    <location>
        <begin position="343"/>
        <end position="381"/>
    </location>
</feature>
<dbReference type="AlphaFoldDB" id="A0A4P9ZZG7"/>
<evidence type="ECO:0000313" key="14">
    <source>
        <dbReference type="Proteomes" id="UP000268162"/>
    </source>
</evidence>
<dbReference type="InterPro" id="IPR017853">
    <property type="entry name" value="GH"/>
</dbReference>
<keyword evidence="11" id="KW-0732">Signal</keyword>
<feature type="region of interest" description="Disordered" evidence="10">
    <location>
        <begin position="443"/>
        <end position="468"/>
    </location>
</feature>
<dbReference type="Gene3D" id="3.20.20.80">
    <property type="entry name" value="Glycosidases"/>
    <property type="match status" value="1"/>
</dbReference>
<sequence>MLRNLCTGLCLGLALSPWGGSLVSAAFDASCNSNLVNYWGQNSYGAANPSDSQNWEKPLADYCRDDTTDVLVLSFLHIFNSGTDRLPGTNFANHCDVTFPGTDLLYCPDIGKDVSYCQSRGKKVLLSLGGAAGSYGFANDADAVKFASTIWNLFLGGSSDTRPFGSVQLDGIDLDIEGGSSTGYAAFVKALRNMYSKASDGKHYLVAAAPQCPYPDAYMGPLLSSSWVDMVFVQFYNNFCGVNNFPRFFNFEEWQNWADKVAVNKNVKVYLGVAGSPSAASFGYVGPDRLAEIINDSRPKYPAFGGVMIWDASQSYNNKVGGSSFAQSIKSTLRKGQKCASGTLPSDDTSSTEYPVETKTSNVPIATTTRSVPAPSTTTSDKPSVPSKTKSGSPSTPTDPSDTCVVEGSPCTNANQYTCNGYDFAQGATPLYLIDAWVKSGSSHPRERFPSIGKPHPYWSRRHRPLQQ</sequence>
<feature type="region of interest" description="Disordered" evidence="10">
    <location>
        <begin position="337"/>
        <end position="404"/>
    </location>
</feature>
<keyword evidence="6 8" id="KW-0326">Glycosidase</keyword>
<dbReference type="PROSITE" id="PS51910">
    <property type="entry name" value="GH18_2"/>
    <property type="match status" value="1"/>
</dbReference>
<evidence type="ECO:0000259" key="12">
    <source>
        <dbReference type="PROSITE" id="PS51910"/>
    </source>
</evidence>
<evidence type="ECO:0000256" key="3">
    <source>
        <dbReference type="ARBA" id="ARBA00022801"/>
    </source>
</evidence>
<proteinExistence type="inferred from homology"/>
<protein>
    <recommendedName>
        <fullName evidence="2">chitinase</fullName>
        <ecNumber evidence="2">3.2.1.14</ecNumber>
    </recommendedName>
</protein>
<dbReference type="InterPro" id="IPR045321">
    <property type="entry name" value="Cts1-like"/>
</dbReference>
<dbReference type="InterPro" id="IPR050542">
    <property type="entry name" value="Glycosyl_Hydrlase18_Chitinase"/>
</dbReference>
<feature type="compositionally biased region" description="Basic residues" evidence="10">
    <location>
        <begin position="459"/>
        <end position="468"/>
    </location>
</feature>
<dbReference type="GO" id="GO:0005576">
    <property type="term" value="C:extracellular region"/>
    <property type="evidence" value="ECO:0007669"/>
    <property type="project" value="TreeGrafter"/>
</dbReference>
<gene>
    <name evidence="13" type="ORF">BJ085DRAFT_42320</name>
</gene>
<comment type="similarity">
    <text evidence="9">Belongs to the glycosyl hydrolase 18 family.</text>
</comment>
<reference evidence="14" key="1">
    <citation type="journal article" date="2018" name="Nat. Microbiol.">
        <title>Leveraging single-cell genomics to expand the fungal tree of life.</title>
        <authorList>
            <person name="Ahrendt S.R."/>
            <person name="Quandt C.A."/>
            <person name="Ciobanu D."/>
            <person name="Clum A."/>
            <person name="Salamov A."/>
            <person name="Andreopoulos B."/>
            <person name="Cheng J.F."/>
            <person name="Woyke T."/>
            <person name="Pelin A."/>
            <person name="Henrissat B."/>
            <person name="Reynolds N.K."/>
            <person name="Benny G.L."/>
            <person name="Smith M.E."/>
            <person name="James T.Y."/>
            <person name="Grigoriev I.V."/>
        </authorList>
    </citation>
    <scope>NUCLEOTIDE SEQUENCE [LARGE SCALE GENOMIC DNA]</scope>
    <source>
        <strain evidence="14">RSA 468</strain>
    </source>
</reference>
<dbReference type="SUPFAM" id="SSF51445">
    <property type="entry name" value="(Trans)glycosidases"/>
    <property type="match status" value="1"/>
</dbReference>
<dbReference type="InterPro" id="IPR001223">
    <property type="entry name" value="Glyco_hydro18_cat"/>
</dbReference>
<evidence type="ECO:0000256" key="7">
    <source>
        <dbReference type="ARBA" id="ARBA00023326"/>
    </source>
</evidence>
<feature type="signal peptide" evidence="11">
    <location>
        <begin position="1"/>
        <end position="25"/>
    </location>
</feature>
<dbReference type="STRING" id="215637.A0A4P9ZZG7"/>
<dbReference type="InterPro" id="IPR001579">
    <property type="entry name" value="Glyco_hydro_18_chit_AS"/>
</dbReference>
<name>A0A4P9ZZG7_9FUNG</name>
<dbReference type="Pfam" id="PF00704">
    <property type="entry name" value="Glyco_hydro_18"/>
    <property type="match status" value="1"/>
</dbReference>
<evidence type="ECO:0000256" key="9">
    <source>
        <dbReference type="RuleBase" id="RU004453"/>
    </source>
</evidence>
<keyword evidence="14" id="KW-1185">Reference proteome</keyword>
<dbReference type="EC" id="3.2.1.14" evidence="2"/>
<keyword evidence="4" id="KW-0146">Chitin degradation</keyword>
<evidence type="ECO:0000313" key="13">
    <source>
        <dbReference type="EMBL" id="RKP38501.1"/>
    </source>
</evidence>
<evidence type="ECO:0000256" key="8">
    <source>
        <dbReference type="RuleBase" id="RU000489"/>
    </source>
</evidence>
<keyword evidence="7" id="KW-0624">Polysaccharide degradation</keyword>
<dbReference type="GO" id="GO:0008843">
    <property type="term" value="F:endochitinase activity"/>
    <property type="evidence" value="ECO:0007669"/>
    <property type="project" value="UniProtKB-EC"/>
</dbReference>
<dbReference type="PANTHER" id="PTHR45708:SF49">
    <property type="entry name" value="ENDOCHITINASE"/>
    <property type="match status" value="1"/>
</dbReference>
<dbReference type="PROSITE" id="PS01095">
    <property type="entry name" value="GH18_1"/>
    <property type="match status" value="1"/>
</dbReference>
<evidence type="ECO:0000256" key="2">
    <source>
        <dbReference type="ARBA" id="ARBA00012729"/>
    </source>
</evidence>
<evidence type="ECO:0000256" key="1">
    <source>
        <dbReference type="ARBA" id="ARBA00000822"/>
    </source>
</evidence>
<evidence type="ECO:0000256" key="10">
    <source>
        <dbReference type="SAM" id="MobiDB-lite"/>
    </source>
</evidence>
<dbReference type="CDD" id="cd02877">
    <property type="entry name" value="GH18_hevamine_XipI_class_III"/>
    <property type="match status" value="1"/>
</dbReference>
<dbReference type="EMBL" id="ML002361">
    <property type="protein sequence ID" value="RKP38501.1"/>
    <property type="molecule type" value="Genomic_DNA"/>
</dbReference>
<dbReference type="GO" id="GO:0006032">
    <property type="term" value="P:chitin catabolic process"/>
    <property type="evidence" value="ECO:0007669"/>
    <property type="project" value="UniProtKB-KW"/>
</dbReference>
<comment type="catalytic activity">
    <reaction evidence="1">
        <text>Random endo-hydrolysis of N-acetyl-beta-D-glucosaminide (1-&gt;4)-beta-linkages in chitin and chitodextrins.</text>
        <dbReference type="EC" id="3.2.1.14"/>
    </reaction>
</comment>
<accession>A0A4P9ZZG7</accession>
<dbReference type="PANTHER" id="PTHR45708">
    <property type="entry name" value="ENDOCHITINASE"/>
    <property type="match status" value="1"/>
</dbReference>
<evidence type="ECO:0000256" key="11">
    <source>
        <dbReference type="SAM" id="SignalP"/>
    </source>
</evidence>
<organism evidence="13 14">
    <name type="scientific">Dimargaris cristalligena</name>
    <dbReference type="NCBI Taxonomy" id="215637"/>
    <lineage>
        <taxon>Eukaryota</taxon>
        <taxon>Fungi</taxon>
        <taxon>Fungi incertae sedis</taxon>
        <taxon>Zoopagomycota</taxon>
        <taxon>Kickxellomycotina</taxon>
        <taxon>Dimargaritomycetes</taxon>
        <taxon>Dimargaritales</taxon>
        <taxon>Dimargaritaceae</taxon>
        <taxon>Dimargaris</taxon>
    </lineage>
</organism>
<evidence type="ECO:0000256" key="6">
    <source>
        <dbReference type="ARBA" id="ARBA00023295"/>
    </source>
</evidence>
<dbReference type="Proteomes" id="UP000268162">
    <property type="component" value="Unassembled WGS sequence"/>
</dbReference>
<feature type="chain" id="PRO_5020392779" description="chitinase" evidence="11">
    <location>
        <begin position="26"/>
        <end position="468"/>
    </location>
</feature>
<feature type="compositionally biased region" description="Low complexity" evidence="10">
    <location>
        <begin position="382"/>
        <end position="403"/>
    </location>
</feature>
<evidence type="ECO:0000256" key="5">
    <source>
        <dbReference type="ARBA" id="ARBA00023277"/>
    </source>
</evidence>
<feature type="domain" description="GH18" evidence="12">
    <location>
        <begin position="33"/>
        <end position="336"/>
    </location>
</feature>
<keyword evidence="3 8" id="KW-0378">Hydrolase</keyword>
<keyword evidence="5" id="KW-0119">Carbohydrate metabolism</keyword>
<dbReference type="GO" id="GO:0000272">
    <property type="term" value="P:polysaccharide catabolic process"/>
    <property type="evidence" value="ECO:0007669"/>
    <property type="project" value="UniProtKB-KW"/>
</dbReference>
<evidence type="ECO:0000256" key="4">
    <source>
        <dbReference type="ARBA" id="ARBA00023024"/>
    </source>
</evidence>